<evidence type="ECO:0000313" key="11">
    <source>
        <dbReference type="EMBL" id="MEH0096924.1"/>
    </source>
</evidence>
<evidence type="ECO:0000256" key="6">
    <source>
        <dbReference type="ARBA" id="ARBA00022989"/>
    </source>
</evidence>
<feature type="domain" description="Tripartite ATP-independent periplasmic transporters DctQ component" evidence="10">
    <location>
        <begin position="19"/>
        <end position="151"/>
    </location>
</feature>
<evidence type="ECO:0000256" key="9">
    <source>
        <dbReference type="RuleBase" id="RU369079"/>
    </source>
</evidence>
<keyword evidence="2 9" id="KW-0813">Transport</keyword>
<evidence type="ECO:0000256" key="3">
    <source>
        <dbReference type="ARBA" id="ARBA00022475"/>
    </source>
</evidence>
<dbReference type="InterPro" id="IPR007387">
    <property type="entry name" value="TRAP_DctQ"/>
</dbReference>
<dbReference type="InterPro" id="IPR055348">
    <property type="entry name" value="DctQ"/>
</dbReference>
<keyword evidence="3" id="KW-1003">Cell membrane</keyword>
<dbReference type="Proteomes" id="UP001380822">
    <property type="component" value="Unassembled WGS sequence"/>
</dbReference>
<feature type="transmembrane region" description="Helical" evidence="9">
    <location>
        <begin position="83"/>
        <end position="103"/>
    </location>
</feature>
<evidence type="ECO:0000256" key="4">
    <source>
        <dbReference type="ARBA" id="ARBA00022519"/>
    </source>
</evidence>
<feature type="transmembrane region" description="Helical" evidence="9">
    <location>
        <begin position="52"/>
        <end position="71"/>
    </location>
</feature>
<comment type="caution">
    <text evidence="11">The sequence shown here is derived from an EMBL/GenBank/DDBJ whole genome shotgun (WGS) entry which is preliminary data.</text>
</comment>
<dbReference type="PANTHER" id="PTHR35011">
    <property type="entry name" value="2,3-DIKETO-L-GULONATE TRAP TRANSPORTER SMALL PERMEASE PROTEIN YIAM"/>
    <property type="match status" value="1"/>
</dbReference>
<evidence type="ECO:0000256" key="8">
    <source>
        <dbReference type="ARBA" id="ARBA00038436"/>
    </source>
</evidence>
<evidence type="ECO:0000256" key="5">
    <source>
        <dbReference type="ARBA" id="ARBA00022692"/>
    </source>
</evidence>
<evidence type="ECO:0000313" key="12">
    <source>
        <dbReference type="Proteomes" id="UP001380822"/>
    </source>
</evidence>
<keyword evidence="7 9" id="KW-0472">Membrane</keyword>
<protein>
    <recommendedName>
        <fullName evidence="9">TRAP transporter small permease protein</fullName>
    </recommendedName>
</protein>
<keyword evidence="4 9" id="KW-0997">Cell inner membrane</keyword>
<organism evidence="11 12">
    <name type="scientific">Pannonibacter anstelovis</name>
    <dbReference type="NCBI Taxonomy" id="3121537"/>
    <lineage>
        <taxon>Bacteria</taxon>
        <taxon>Pseudomonadati</taxon>
        <taxon>Pseudomonadota</taxon>
        <taxon>Alphaproteobacteria</taxon>
        <taxon>Hyphomicrobiales</taxon>
        <taxon>Stappiaceae</taxon>
        <taxon>Pannonibacter</taxon>
    </lineage>
</organism>
<dbReference type="RefSeq" id="WP_334251386.1">
    <property type="nucleotide sequence ID" value="NZ_JBAKBE010000006.1"/>
</dbReference>
<keyword evidence="6 9" id="KW-1133">Transmembrane helix</keyword>
<sequence length="170" mass="18935">MKLIERIMLELAVVSVLALVVLITASIIARGIFHANVPDTIILVRELMVPSIILPLAAATANRSHIAVTFVTDAMSPAWRSRLVLFGWVVAMLAVMPLIYAAWRDFSHAWNRNSFYDGELHLPQWPMRFVFLAGLAAMWLRLALVFVADLREYLSTGAIHEESHSGGEAL</sequence>
<evidence type="ECO:0000256" key="2">
    <source>
        <dbReference type="ARBA" id="ARBA00022448"/>
    </source>
</evidence>
<evidence type="ECO:0000259" key="10">
    <source>
        <dbReference type="Pfam" id="PF04290"/>
    </source>
</evidence>
<comment type="similarity">
    <text evidence="8 9">Belongs to the TRAP transporter small permease family.</text>
</comment>
<dbReference type="PANTHER" id="PTHR35011:SF10">
    <property type="entry name" value="TRAP TRANSPORTER SMALL PERMEASE PROTEIN"/>
    <property type="match status" value="1"/>
</dbReference>
<dbReference type="EMBL" id="JBAKBE010000006">
    <property type="protein sequence ID" value="MEH0096924.1"/>
    <property type="molecule type" value="Genomic_DNA"/>
</dbReference>
<comment type="subunit">
    <text evidence="9">The complex comprises the extracytoplasmic solute receptor protein and the two transmembrane proteins.</text>
</comment>
<feature type="transmembrane region" description="Helical" evidence="9">
    <location>
        <begin position="7"/>
        <end position="32"/>
    </location>
</feature>
<proteinExistence type="inferred from homology"/>
<evidence type="ECO:0000256" key="7">
    <source>
        <dbReference type="ARBA" id="ARBA00023136"/>
    </source>
</evidence>
<reference evidence="11 12" key="1">
    <citation type="submission" date="2024-02" db="EMBL/GenBank/DDBJ databases">
        <title>A new putative Pannonibacter species isolated from two cases of bloodstream infections in paediatric patients.</title>
        <authorList>
            <person name="Castellana S."/>
            <person name="De Laurentiis V."/>
            <person name="Grassi M."/>
            <person name="De Leonardis F."/>
            <person name="Mosca A."/>
            <person name="De Carlo C."/>
            <person name="Sparapano E."/>
            <person name="Ronga L."/>
            <person name="Santacroce L."/>
            <person name="Chironna M."/>
            <person name="De Robertis A."/>
            <person name="Bianco A."/>
            <person name="Del Sambro L."/>
            <person name="Capozzi L."/>
            <person name="Parisi A."/>
        </authorList>
    </citation>
    <scope>NUCLEOTIDE SEQUENCE [LARGE SCALE GENOMIC DNA]</scope>
    <source>
        <strain evidence="11 12">Pt2</strain>
    </source>
</reference>
<gene>
    <name evidence="11" type="ORF">V6L76_11700</name>
</gene>
<keyword evidence="12" id="KW-1185">Reference proteome</keyword>
<comment type="function">
    <text evidence="9">Part of the tripartite ATP-independent periplasmic (TRAP) transport system.</text>
</comment>
<dbReference type="Pfam" id="PF04290">
    <property type="entry name" value="DctQ"/>
    <property type="match status" value="1"/>
</dbReference>
<feature type="transmembrane region" description="Helical" evidence="9">
    <location>
        <begin position="129"/>
        <end position="148"/>
    </location>
</feature>
<comment type="subcellular location">
    <subcellularLocation>
        <location evidence="1 9">Cell inner membrane</location>
        <topology evidence="1 9">Multi-pass membrane protein</topology>
    </subcellularLocation>
</comment>
<evidence type="ECO:0000256" key="1">
    <source>
        <dbReference type="ARBA" id="ARBA00004429"/>
    </source>
</evidence>
<accession>A0ABU7ZNW9</accession>
<name>A0ABU7ZNW9_9HYPH</name>
<keyword evidence="5 9" id="KW-0812">Transmembrane</keyword>